<evidence type="ECO:0000256" key="1">
    <source>
        <dbReference type="SAM" id="Phobius"/>
    </source>
</evidence>
<protein>
    <submittedName>
        <fullName evidence="2">Uncharacterized protein</fullName>
    </submittedName>
</protein>
<keyword evidence="1" id="KW-1133">Transmembrane helix</keyword>
<proteinExistence type="predicted"/>
<comment type="caution">
    <text evidence="2">The sequence shown here is derived from an EMBL/GenBank/DDBJ whole genome shotgun (WGS) entry which is preliminary data.</text>
</comment>
<reference evidence="2 3" key="1">
    <citation type="submission" date="2018-12" db="EMBL/GenBank/DDBJ databases">
        <title>The complete genome of the methanogenic archaea of the candidate phylum Verstraetearchaeota, obtained from the metagenome of underground thermal water.</title>
        <authorList>
            <person name="Kadnikov V.V."/>
            <person name="Mardanov A.V."/>
            <person name="Beletsky A.V."/>
            <person name="Karnachuk O.V."/>
            <person name="Ravin N.V."/>
        </authorList>
    </citation>
    <scope>NUCLEOTIDE SEQUENCE [LARGE SCALE GENOMIC DNA]</scope>
    <source>
        <strain evidence="2">Ch88</strain>
    </source>
</reference>
<name>A0A3S3SR53_METS7</name>
<feature type="transmembrane region" description="Helical" evidence="1">
    <location>
        <begin position="12"/>
        <end position="33"/>
    </location>
</feature>
<dbReference type="Proteomes" id="UP000288215">
    <property type="component" value="Unassembled WGS sequence"/>
</dbReference>
<dbReference type="EMBL" id="RXGA01000003">
    <property type="protein sequence ID" value="RWX72948.1"/>
    <property type="molecule type" value="Genomic_DNA"/>
</dbReference>
<dbReference type="AlphaFoldDB" id="A0A3S3SR53"/>
<gene>
    <name evidence="2" type="ORF">Metus_0922</name>
</gene>
<keyword evidence="1" id="KW-0472">Membrane</keyword>
<organism evidence="2 3">
    <name type="scientific">Methanosuratincola subterraneus</name>
    <dbReference type="NCBI Taxonomy" id="2593994"/>
    <lineage>
        <taxon>Archaea</taxon>
        <taxon>Thermoproteota</taxon>
        <taxon>Methanosuratincolia</taxon>
        <taxon>Candidatus Methanomethylicales</taxon>
        <taxon>Candidatus Methanomethylicaceae</taxon>
        <taxon>Candidatus Methanosuratincola (ex Vanwonterghem et al. 2016)</taxon>
    </lineage>
</organism>
<accession>A0A3S3SR53</accession>
<evidence type="ECO:0000313" key="2">
    <source>
        <dbReference type="EMBL" id="RWX72948.1"/>
    </source>
</evidence>
<sequence length="205" mass="22776">MAFWSSLLKWLIIGTLLVVFPWTIPMAGLYLLVKSGILRKMGGRMNELWRRGRVFERVFDWKARSCKELRKESFALDYYIPSSASPYVILPKGAGFICISSFSIKDKSRSPEACKTAVSGVLKSLGGGDRTISFVGTLTDEGDFLNSMQIASKHGPSIKAEFERAGIEHMKLLEIARNVVASTSPTTSLEIHRGKDIILKPMVMA</sequence>
<keyword evidence="1" id="KW-0812">Transmembrane</keyword>
<evidence type="ECO:0000313" key="3">
    <source>
        <dbReference type="Proteomes" id="UP000288215"/>
    </source>
</evidence>